<protein>
    <submittedName>
        <fullName evidence="2">Uncharacterized protein</fullName>
    </submittedName>
</protein>
<reference evidence="2 3" key="1">
    <citation type="submission" date="2019-06" db="EMBL/GenBank/DDBJ databases">
        <title>A chromosomal-level reference genome of Carpinus fangiana (Coryloideae, Betulaceae).</title>
        <authorList>
            <person name="Yang X."/>
            <person name="Wang Z."/>
            <person name="Zhang L."/>
            <person name="Hao G."/>
            <person name="Liu J."/>
            <person name="Yang Y."/>
        </authorList>
    </citation>
    <scope>NUCLEOTIDE SEQUENCE [LARGE SCALE GENOMIC DNA]</scope>
    <source>
        <strain evidence="2">Cfa_2016G</strain>
        <tissue evidence="2">Leaf</tissue>
    </source>
</reference>
<evidence type="ECO:0000256" key="1">
    <source>
        <dbReference type="SAM" id="MobiDB-lite"/>
    </source>
</evidence>
<accession>A0A5N6QM16</accession>
<dbReference type="PROSITE" id="PS51257">
    <property type="entry name" value="PROKAR_LIPOPROTEIN"/>
    <property type="match status" value="1"/>
</dbReference>
<dbReference type="Proteomes" id="UP000327013">
    <property type="component" value="Chromosome 2"/>
</dbReference>
<feature type="compositionally biased region" description="Polar residues" evidence="1">
    <location>
        <begin position="115"/>
        <end position="132"/>
    </location>
</feature>
<gene>
    <name evidence="2" type="ORF">FH972_004520</name>
</gene>
<organism evidence="2 3">
    <name type="scientific">Carpinus fangiana</name>
    <dbReference type="NCBI Taxonomy" id="176857"/>
    <lineage>
        <taxon>Eukaryota</taxon>
        <taxon>Viridiplantae</taxon>
        <taxon>Streptophyta</taxon>
        <taxon>Embryophyta</taxon>
        <taxon>Tracheophyta</taxon>
        <taxon>Spermatophyta</taxon>
        <taxon>Magnoliopsida</taxon>
        <taxon>eudicotyledons</taxon>
        <taxon>Gunneridae</taxon>
        <taxon>Pentapetalae</taxon>
        <taxon>rosids</taxon>
        <taxon>fabids</taxon>
        <taxon>Fagales</taxon>
        <taxon>Betulaceae</taxon>
        <taxon>Carpinus</taxon>
    </lineage>
</organism>
<feature type="region of interest" description="Disordered" evidence="1">
    <location>
        <begin position="31"/>
        <end position="95"/>
    </location>
</feature>
<evidence type="ECO:0000313" key="2">
    <source>
        <dbReference type="EMBL" id="KAE8007966.1"/>
    </source>
</evidence>
<sequence>MIQRSPRRLTSEQELSIMVAALTNVVSGCTSSTTASTSEYCADPTPIPPSELDTCQLNFPFPDYAAAETSNSQPSTTSSGQQATDQTGRKHDFCEGIGEDEIQQWMMMMDFAGDSSDSTATGTEYARSSTSL</sequence>
<feature type="compositionally biased region" description="Polar residues" evidence="1">
    <location>
        <begin position="68"/>
        <end position="86"/>
    </location>
</feature>
<dbReference type="AlphaFoldDB" id="A0A5N6QM16"/>
<keyword evidence="3" id="KW-1185">Reference proteome</keyword>
<dbReference type="EMBL" id="CM017322">
    <property type="protein sequence ID" value="KAE8007966.1"/>
    <property type="molecule type" value="Genomic_DNA"/>
</dbReference>
<proteinExistence type="predicted"/>
<feature type="region of interest" description="Disordered" evidence="1">
    <location>
        <begin position="113"/>
        <end position="132"/>
    </location>
</feature>
<dbReference type="OrthoDB" id="642765at2759"/>
<evidence type="ECO:0000313" key="3">
    <source>
        <dbReference type="Proteomes" id="UP000327013"/>
    </source>
</evidence>
<name>A0A5N6QM16_9ROSI</name>